<dbReference type="PANTHER" id="PTHR43792">
    <property type="entry name" value="GNAT FAMILY, PUTATIVE (AFU_ORTHOLOGUE AFUA_3G00765)-RELATED-RELATED"/>
    <property type="match status" value="1"/>
</dbReference>
<dbReference type="OrthoDB" id="9785602at2"/>
<evidence type="ECO:0000313" key="2">
    <source>
        <dbReference type="EMBL" id="AKL97833.1"/>
    </source>
</evidence>
<dbReference type="InterPro" id="IPR000182">
    <property type="entry name" value="GNAT_dom"/>
</dbReference>
<accession>A0A0G3WHM4</accession>
<feature type="domain" description="N-acetyltransferase" evidence="1">
    <location>
        <begin position="13"/>
        <end position="153"/>
    </location>
</feature>
<dbReference type="Proteomes" id="UP000035337">
    <property type="component" value="Chromosome"/>
</dbReference>
<dbReference type="InterPro" id="IPR016181">
    <property type="entry name" value="Acyl_CoA_acyltransferase"/>
</dbReference>
<evidence type="ECO:0000259" key="1">
    <source>
        <dbReference type="Pfam" id="PF13302"/>
    </source>
</evidence>
<dbReference type="AlphaFoldDB" id="A0A0G3WHM4"/>
<keyword evidence="2" id="KW-0808">Transferase</keyword>
<evidence type="ECO:0000313" key="3">
    <source>
        <dbReference type="Proteomes" id="UP000035337"/>
    </source>
</evidence>
<dbReference type="EMBL" id="CP009498">
    <property type="protein sequence ID" value="AKL97833.1"/>
    <property type="molecule type" value="Genomic_DNA"/>
</dbReference>
<dbReference type="STRING" id="1408281.Epro_0454"/>
<proteinExistence type="predicted"/>
<organism evidence="2 3">
    <name type="scientific">Endomicrobium proavitum</name>
    <dbReference type="NCBI Taxonomy" id="1408281"/>
    <lineage>
        <taxon>Bacteria</taxon>
        <taxon>Pseudomonadati</taxon>
        <taxon>Elusimicrobiota</taxon>
        <taxon>Endomicrobiia</taxon>
        <taxon>Endomicrobiales</taxon>
        <taxon>Endomicrobiaceae</taxon>
        <taxon>Endomicrobium</taxon>
    </lineage>
</organism>
<dbReference type="SUPFAM" id="SSF55729">
    <property type="entry name" value="Acyl-CoA N-acyltransferases (Nat)"/>
    <property type="match status" value="1"/>
</dbReference>
<dbReference type="PANTHER" id="PTHR43792:SF1">
    <property type="entry name" value="N-ACETYLTRANSFERASE DOMAIN-CONTAINING PROTEIN"/>
    <property type="match status" value="1"/>
</dbReference>
<dbReference type="KEGG" id="epo:Epro_0454"/>
<keyword evidence="3" id="KW-1185">Reference proteome</keyword>
<gene>
    <name evidence="2" type="primary">rimL</name>
    <name evidence="2" type="ORF">Epro_0454</name>
</gene>
<dbReference type="Gene3D" id="3.40.630.30">
    <property type="match status" value="1"/>
</dbReference>
<dbReference type="Pfam" id="PF13302">
    <property type="entry name" value="Acetyltransf_3"/>
    <property type="match status" value="1"/>
</dbReference>
<protein>
    <submittedName>
        <fullName evidence="2">N-acetyltransferase</fullName>
    </submittedName>
</protein>
<sequence>MKDIGTQTIETERFILRRVTLDDAQTMFDFCSNEDVAKYMNWPAHKDISVTKKVISDWLNNYSKEDFYQWAIEDKSSKQMIGLISYHDINKRIESASIGYCLSKKFWNKGVMTEVALAGNNFMLTKAGYNRIEGYHDVENPPSGKVMQKCNMRFEGLRRNGGKYDDGRFCNVNVYSIIKSDLK</sequence>
<dbReference type="InterPro" id="IPR051531">
    <property type="entry name" value="N-acetyltransferase"/>
</dbReference>
<dbReference type="RefSeq" id="WP_052570224.1">
    <property type="nucleotide sequence ID" value="NZ_CP009498.1"/>
</dbReference>
<dbReference type="GO" id="GO:0016747">
    <property type="term" value="F:acyltransferase activity, transferring groups other than amino-acyl groups"/>
    <property type="evidence" value="ECO:0007669"/>
    <property type="project" value="InterPro"/>
</dbReference>
<name>A0A0G3WHM4_9BACT</name>
<reference evidence="2 3" key="1">
    <citation type="submission" date="2014-09" db="EMBL/GenBank/DDBJ databases">
        <title>Complete genome sequence of Endomicrobium proavitum.</title>
        <authorList>
            <person name="Zheng H."/>
        </authorList>
    </citation>
    <scope>NUCLEOTIDE SEQUENCE [LARGE SCALE GENOMIC DNA]</scope>
    <source>
        <strain evidence="2 3">Rsa215</strain>
    </source>
</reference>